<evidence type="ECO:0000313" key="9">
    <source>
        <dbReference type="EMBL" id="MCT8338399.1"/>
    </source>
</evidence>
<dbReference type="SUPFAM" id="SSF55785">
    <property type="entry name" value="PYP-like sensor domain (PAS domain)"/>
    <property type="match status" value="4"/>
</dbReference>
<proteinExistence type="predicted"/>
<feature type="domain" description="PAS" evidence="7">
    <location>
        <begin position="492"/>
        <end position="562"/>
    </location>
</feature>
<comment type="caution">
    <text evidence="9">The sequence shown here is derived from an EMBL/GenBank/DDBJ whole genome shotgun (WGS) entry which is preliminary data.</text>
</comment>
<keyword evidence="10" id="KW-1185">Reference proteome</keyword>
<organism evidence="9 10">
    <name type="scientific">Methanoculleus formosensis</name>
    <dbReference type="NCBI Taxonomy" id="2590886"/>
    <lineage>
        <taxon>Archaea</taxon>
        <taxon>Methanobacteriati</taxon>
        <taxon>Methanobacteriota</taxon>
        <taxon>Stenosarchaea group</taxon>
        <taxon>Methanomicrobia</taxon>
        <taxon>Methanomicrobiales</taxon>
        <taxon>Methanomicrobiaceae</taxon>
        <taxon>Methanoculleus</taxon>
    </lineage>
</organism>
<evidence type="ECO:0000256" key="3">
    <source>
        <dbReference type="ARBA" id="ARBA00022553"/>
    </source>
</evidence>
<feature type="region of interest" description="Disordered" evidence="6">
    <location>
        <begin position="1"/>
        <end position="24"/>
    </location>
</feature>
<feature type="domain" description="PAS" evidence="7">
    <location>
        <begin position="373"/>
        <end position="443"/>
    </location>
</feature>
<dbReference type="Pfam" id="PF00512">
    <property type="entry name" value="HisKA"/>
    <property type="match status" value="1"/>
</dbReference>
<comment type="catalytic activity">
    <reaction evidence="1">
        <text>ATP + protein L-histidine = ADP + protein N-phospho-L-histidine.</text>
        <dbReference type="EC" id="2.7.13.3"/>
    </reaction>
</comment>
<dbReference type="InterPro" id="IPR003661">
    <property type="entry name" value="HisK_dim/P_dom"/>
</dbReference>
<feature type="domain" description="PAC" evidence="8">
    <location>
        <begin position="440"/>
        <end position="491"/>
    </location>
</feature>
<dbReference type="InterPro" id="IPR001610">
    <property type="entry name" value="PAC"/>
</dbReference>
<name>A0A9E5DF74_9EURY</name>
<dbReference type="InterPro" id="IPR013656">
    <property type="entry name" value="PAS_4"/>
</dbReference>
<evidence type="ECO:0000256" key="1">
    <source>
        <dbReference type="ARBA" id="ARBA00000085"/>
    </source>
</evidence>
<dbReference type="Pfam" id="PF08448">
    <property type="entry name" value="PAS_4"/>
    <property type="match status" value="3"/>
</dbReference>
<dbReference type="PROSITE" id="PS50112">
    <property type="entry name" value="PAS"/>
    <property type="match status" value="2"/>
</dbReference>
<gene>
    <name evidence="9" type="ORF">FKB36_13110</name>
</gene>
<dbReference type="EMBL" id="VHLL01000015">
    <property type="protein sequence ID" value="MCT8338399.1"/>
    <property type="molecule type" value="Genomic_DNA"/>
</dbReference>
<dbReference type="Pfam" id="PF08447">
    <property type="entry name" value="PAS_3"/>
    <property type="match status" value="1"/>
</dbReference>
<dbReference type="Gene3D" id="3.30.450.20">
    <property type="entry name" value="PAS domain"/>
    <property type="match status" value="4"/>
</dbReference>
<evidence type="ECO:0000256" key="4">
    <source>
        <dbReference type="ARBA" id="ARBA00022679"/>
    </source>
</evidence>
<dbReference type="SMART" id="SM00091">
    <property type="entry name" value="PAS"/>
    <property type="match status" value="3"/>
</dbReference>
<dbReference type="EC" id="2.7.13.3" evidence="2"/>
<dbReference type="SMART" id="SM00388">
    <property type="entry name" value="HisKA"/>
    <property type="match status" value="1"/>
</dbReference>
<dbReference type="CDD" id="cd00130">
    <property type="entry name" value="PAS"/>
    <property type="match status" value="3"/>
</dbReference>
<dbReference type="PROSITE" id="PS50113">
    <property type="entry name" value="PAC"/>
    <property type="match status" value="2"/>
</dbReference>
<evidence type="ECO:0000313" key="10">
    <source>
        <dbReference type="Proteomes" id="UP001065682"/>
    </source>
</evidence>
<keyword evidence="4" id="KW-0808">Transferase</keyword>
<accession>A0A9E5DF74</accession>
<dbReference type="SMART" id="SM00086">
    <property type="entry name" value="PAC"/>
    <property type="match status" value="3"/>
</dbReference>
<sequence length="692" mass="78619">MNRPFQNRNMRAPDTTQTSQNGPDRIREPRIIWFCGPKGQFLSLPEPCPDFAGTTLEICRDPGWMERLHPEDADAVLAGWKESLAAGTPWRGNYRIRDRDGVYRTVVERGSPVRDADGRILFWVGINLDPEALHAPSGIMEQSGVSVDELLRVTAAILPVGWLDPEDAAVRITVEGREYRSTGFVEAYPRQESSILVHGRVAGRVEISHREGEESFLPDGHSVADAVAARLGRILEQVQPDGNSGRSEENYRLLYEQMLESYTLYEVVRDGDGNPVDYRIVELNEKAADLFSRNRDGLIGRRLFEVFPAIREGARIIYGEVAERGVPVRRRLQEPGSGRWYDLYIFRPESGRLAVVGQEITRQKKAERALKESEERFRGVFEQVGTGIALIDPEGRIRDANPAFVRVFGYSEDELYGMKFCDLSFPPEREAAGPLLQESAPRETRYLTKDGGVIWGRVTTSPLRDQEGEELVIAMVEDVTEWREIQDALFASEERFRKIAQRSFDVIFICHADQGIAYISPAVTRILGYTPEEMLGQRCRDYLLEKAIPGWEEMLGRAERGESVEGSLIEFRRKDGSVAVIEMNSSPVVEGEKVIGVQIIGRDVSERRHYEKLRLQAFEQIEQNIEQFAVLADHIRLPLQVILGMADLLEDGPAPEKIREQVERINAIVKQLDEGWVESREIREFLRRNELI</sequence>
<dbReference type="InterPro" id="IPR013655">
    <property type="entry name" value="PAS_fold_3"/>
</dbReference>
<evidence type="ECO:0000256" key="2">
    <source>
        <dbReference type="ARBA" id="ARBA00012438"/>
    </source>
</evidence>
<feature type="compositionally biased region" description="Polar residues" evidence="6">
    <location>
        <begin position="1"/>
        <end position="22"/>
    </location>
</feature>
<dbReference type="GO" id="GO:0000155">
    <property type="term" value="F:phosphorelay sensor kinase activity"/>
    <property type="evidence" value="ECO:0007669"/>
    <property type="project" value="InterPro"/>
</dbReference>
<dbReference type="CDD" id="cd00082">
    <property type="entry name" value="HisKA"/>
    <property type="match status" value="1"/>
</dbReference>
<dbReference type="PANTHER" id="PTHR43304:SF1">
    <property type="entry name" value="PAC DOMAIN-CONTAINING PROTEIN"/>
    <property type="match status" value="1"/>
</dbReference>
<dbReference type="InterPro" id="IPR052162">
    <property type="entry name" value="Sensor_kinase/Photoreceptor"/>
</dbReference>
<dbReference type="InterPro" id="IPR000700">
    <property type="entry name" value="PAS-assoc_C"/>
</dbReference>
<dbReference type="NCBIfam" id="TIGR00229">
    <property type="entry name" value="sensory_box"/>
    <property type="match status" value="2"/>
</dbReference>
<keyword evidence="5" id="KW-0418">Kinase</keyword>
<protein>
    <recommendedName>
        <fullName evidence="2">histidine kinase</fullName>
        <ecNumber evidence="2">2.7.13.3</ecNumber>
    </recommendedName>
</protein>
<dbReference type="InterPro" id="IPR035965">
    <property type="entry name" value="PAS-like_dom_sf"/>
</dbReference>
<dbReference type="PANTHER" id="PTHR43304">
    <property type="entry name" value="PHYTOCHROME-LIKE PROTEIN CPH1"/>
    <property type="match status" value="1"/>
</dbReference>
<dbReference type="Proteomes" id="UP001065682">
    <property type="component" value="Unassembled WGS sequence"/>
</dbReference>
<evidence type="ECO:0000256" key="5">
    <source>
        <dbReference type="ARBA" id="ARBA00022777"/>
    </source>
</evidence>
<dbReference type="InterPro" id="IPR000014">
    <property type="entry name" value="PAS"/>
</dbReference>
<dbReference type="AlphaFoldDB" id="A0A9E5DF74"/>
<evidence type="ECO:0000256" key="6">
    <source>
        <dbReference type="SAM" id="MobiDB-lite"/>
    </source>
</evidence>
<keyword evidence="3" id="KW-0597">Phosphoprotein</keyword>
<dbReference type="Gene3D" id="1.10.287.130">
    <property type="match status" value="1"/>
</dbReference>
<evidence type="ECO:0000259" key="7">
    <source>
        <dbReference type="PROSITE" id="PS50112"/>
    </source>
</evidence>
<feature type="domain" description="PAC" evidence="8">
    <location>
        <begin position="562"/>
        <end position="616"/>
    </location>
</feature>
<evidence type="ECO:0000259" key="8">
    <source>
        <dbReference type="PROSITE" id="PS50113"/>
    </source>
</evidence>
<reference evidence="9" key="1">
    <citation type="submission" date="2019-06" db="EMBL/GenBank/DDBJ databases">
        <title>Methanoculleus strain from Tamsui River, Taipei, Taiwan.</title>
        <authorList>
            <person name="You Y.-T."/>
            <person name="Chen S.-C."/>
            <person name="Lai S.-J."/>
            <person name="Lee Y.-C."/>
            <person name="Lai M.-C."/>
        </authorList>
    </citation>
    <scope>NUCLEOTIDE SEQUENCE</scope>
    <source>
        <strain evidence="9">Afa-1</strain>
    </source>
</reference>